<feature type="transmembrane region" description="Helical" evidence="5">
    <location>
        <begin position="21"/>
        <end position="41"/>
    </location>
</feature>
<comment type="subcellular location">
    <subcellularLocation>
        <location evidence="5">Cell membrane</location>
        <topology evidence="5">Multi-pass membrane protein</topology>
    </subcellularLocation>
    <subcellularLocation>
        <location evidence="1">Membrane</location>
        <topology evidence="1">Multi-pass membrane protein</topology>
    </subcellularLocation>
</comment>
<name>A0A7X5P7Q6_CLOSG</name>
<reference evidence="8 10" key="3">
    <citation type="submission" date="2019-04" db="EMBL/GenBank/DDBJ databases">
        <title>Genome sequencing of Clostridium botulinum Groups I-IV and Clostridium butyricum.</title>
        <authorList>
            <person name="Brunt J."/>
            <person name="Van Vliet A.H.M."/>
            <person name="Stringer S.C."/>
            <person name="Carter A.T."/>
            <person name="Peck M.W."/>
        </authorList>
    </citation>
    <scope>NUCLEOTIDE SEQUENCE [LARGE SCALE GENOMIC DNA]</scope>
    <source>
        <strain evidence="8 10">IFR 18/108</strain>
    </source>
</reference>
<dbReference type="KEGG" id="cld:CLSPO_c15870"/>
<organism evidence="8 10">
    <name type="scientific">Clostridium sporogenes</name>
    <dbReference type="NCBI Taxonomy" id="1509"/>
    <lineage>
        <taxon>Bacteria</taxon>
        <taxon>Bacillati</taxon>
        <taxon>Bacillota</taxon>
        <taxon>Clostridia</taxon>
        <taxon>Eubacteriales</taxon>
        <taxon>Clostridiaceae</taxon>
        <taxon>Clostridium</taxon>
    </lineage>
</organism>
<dbReference type="InterPro" id="IPR047817">
    <property type="entry name" value="ABC2_TM_bact-type"/>
</dbReference>
<comment type="similarity">
    <text evidence="5">Belongs to the ABC-2 integral membrane protein family.</text>
</comment>
<dbReference type="PROSITE" id="PS51012">
    <property type="entry name" value="ABC_TM2"/>
    <property type="match status" value="1"/>
</dbReference>
<dbReference type="GO" id="GO:0043190">
    <property type="term" value="C:ATP-binding cassette (ABC) transporter complex"/>
    <property type="evidence" value="ECO:0007669"/>
    <property type="project" value="InterPro"/>
</dbReference>
<evidence type="ECO:0000313" key="9">
    <source>
        <dbReference type="Proteomes" id="UP000033052"/>
    </source>
</evidence>
<gene>
    <name evidence="7" type="ORF">CLSPO_c15870</name>
    <name evidence="8" type="ORF">FDF70_04360</name>
</gene>
<dbReference type="InterPro" id="IPR051784">
    <property type="entry name" value="Nod_factor_ABC_transporter"/>
</dbReference>
<evidence type="ECO:0000256" key="4">
    <source>
        <dbReference type="ARBA" id="ARBA00023136"/>
    </source>
</evidence>
<accession>A0A7X5P7Q6</accession>
<evidence type="ECO:0000313" key="8">
    <source>
        <dbReference type="EMBL" id="NFR60752.1"/>
    </source>
</evidence>
<keyword evidence="5" id="KW-0813">Transport</keyword>
<evidence type="ECO:0000313" key="10">
    <source>
        <dbReference type="Proteomes" id="UP000486601"/>
    </source>
</evidence>
<dbReference type="EMBL" id="SXCS01000002">
    <property type="protein sequence ID" value="NFR60752.1"/>
    <property type="molecule type" value="Genomic_DNA"/>
</dbReference>
<reference evidence="7 9" key="2">
    <citation type="journal article" date="2015" name="PLoS ONE">
        <title>A universal mariner transposon system for forward genetic studies in the genus clostridium.</title>
        <authorList>
            <person name="Zhang Y."/>
            <person name="Grosse-Honebrink A."/>
            <person name="Minton N.P."/>
        </authorList>
    </citation>
    <scope>NUCLEOTIDE SEQUENCE [LARGE SCALE GENOMIC DNA]</scope>
    <source>
        <strain evidence="7 9">NCIMB 10696</strain>
    </source>
</reference>
<evidence type="ECO:0000256" key="1">
    <source>
        <dbReference type="ARBA" id="ARBA00004141"/>
    </source>
</evidence>
<protein>
    <recommendedName>
        <fullName evidence="5">Transport permease protein</fullName>
    </recommendedName>
</protein>
<keyword evidence="2 5" id="KW-0812">Transmembrane</keyword>
<keyword evidence="5" id="KW-1003">Cell membrane</keyword>
<feature type="domain" description="ABC transmembrane type-2" evidence="6">
    <location>
        <begin position="19"/>
        <end position="244"/>
    </location>
</feature>
<dbReference type="Proteomes" id="UP000033052">
    <property type="component" value="Chromosome"/>
</dbReference>
<dbReference type="InterPro" id="IPR000412">
    <property type="entry name" value="ABC_2_transport"/>
</dbReference>
<feature type="transmembrane region" description="Helical" evidence="5">
    <location>
        <begin position="95"/>
        <end position="118"/>
    </location>
</feature>
<dbReference type="RefSeq" id="WP_003491188.1">
    <property type="nucleotide sequence ID" value="NZ_CP009225.1"/>
</dbReference>
<dbReference type="GO" id="GO:0140359">
    <property type="term" value="F:ABC-type transporter activity"/>
    <property type="evidence" value="ECO:0007669"/>
    <property type="project" value="InterPro"/>
</dbReference>
<evidence type="ECO:0000256" key="3">
    <source>
        <dbReference type="ARBA" id="ARBA00022989"/>
    </source>
</evidence>
<dbReference type="Pfam" id="PF01061">
    <property type="entry name" value="ABC2_membrane"/>
    <property type="match status" value="1"/>
</dbReference>
<evidence type="ECO:0000259" key="6">
    <source>
        <dbReference type="PROSITE" id="PS51012"/>
    </source>
</evidence>
<evidence type="ECO:0000313" key="7">
    <source>
        <dbReference type="EMBL" id="AKC62307.1"/>
    </source>
</evidence>
<dbReference type="InterPro" id="IPR013525">
    <property type="entry name" value="ABC2_TM"/>
</dbReference>
<dbReference type="GeneID" id="92938297"/>
<keyword evidence="3 5" id="KW-1133">Transmembrane helix</keyword>
<reference evidence="7" key="1">
    <citation type="submission" date="2014-08" db="EMBL/GenBank/DDBJ databases">
        <authorList>
            <person name="Kubiak A."/>
            <person name="Poehlein A."/>
            <person name="Daniel R."/>
            <person name="Minton N.P."/>
        </authorList>
    </citation>
    <scope>NUCLEOTIDE SEQUENCE</scope>
    <source>
        <strain evidence="7">NCIMB 10696</strain>
    </source>
</reference>
<dbReference type="PIRSF" id="PIRSF006648">
    <property type="entry name" value="DrrB"/>
    <property type="match status" value="1"/>
</dbReference>
<evidence type="ECO:0000256" key="2">
    <source>
        <dbReference type="ARBA" id="ARBA00022692"/>
    </source>
</evidence>
<evidence type="ECO:0000256" key="5">
    <source>
        <dbReference type="RuleBase" id="RU361157"/>
    </source>
</evidence>
<feature type="transmembrane region" description="Helical" evidence="5">
    <location>
        <begin position="166"/>
        <end position="184"/>
    </location>
</feature>
<feature type="transmembrane region" description="Helical" evidence="5">
    <location>
        <begin position="133"/>
        <end position="157"/>
    </location>
</feature>
<sequence>MNLLKVIKIDIINILKNPILVLYNTIYPLLLIGLFGFIANGNYGGEGVTAYDYYGVTMIIFTILFIALTAANTFMEKKVKKGNVRLIYSPTSKTVIFLSKILSTFIFATVLFTMILIIEKDILRINLGGGNFIYVLVLLISFNLLMCSFGASMCCIFKSEEATNKFLSPVSMLLALLGGLFFPVDSLGKTVEKLSYISPVKWISECIFKIIYDRDFSMFVPTIAICIGSSLIFIILCQITFKPEEYI</sequence>
<feature type="transmembrane region" description="Helical" evidence="5">
    <location>
        <begin position="218"/>
        <end position="241"/>
    </location>
</feature>
<dbReference type="Proteomes" id="UP000486601">
    <property type="component" value="Unassembled WGS sequence"/>
</dbReference>
<proteinExistence type="inferred from homology"/>
<feature type="transmembrane region" description="Helical" evidence="5">
    <location>
        <begin position="53"/>
        <end position="74"/>
    </location>
</feature>
<dbReference type="PANTHER" id="PTHR43229:SF3">
    <property type="entry name" value="ABC-TYPE MULTIDRUG TRANSPORT SYSTEM, PERMEASE COMPONENT"/>
    <property type="match status" value="1"/>
</dbReference>
<dbReference type="PANTHER" id="PTHR43229">
    <property type="entry name" value="NODULATION PROTEIN J"/>
    <property type="match status" value="1"/>
</dbReference>
<dbReference type="AlphaFoldDB" id="A0A7X5P7Q6"/>
<keyword evidence="4 5" id="KW-0472">Membrane</keyword>
<dbReference type="EMBL" id="CP009225">
    <property type="protein sequence ID" value="AKC62307.1"/>
    <property type="molecule type" value="Genomic_DNA"/>
</dbReference>